<feature type="compositionally biased region" description="Low complexity" evidence="1">
    <location>
        <begin position="218"/>
        <end position="228"/>
    </location>
</feature>
<dbReference type="AlphaFoldDB" id="A0A1J5RT91"/>
<name>A0A1J5RT91_9ZZZZ</name>
<reference evidence="2" key="1">
    <citation type="submission" date="2016-10" db="EMBL/GenBank/DDBJ databases">
        <title>Sequence of Gallionella enrichment culture.</title>
        <authorList>
            <person name="Poehlein A."/>
            <person name="Muehling M."/>
            <person name="Daniel R."/>
        </authorList>
    </citation>
    <scope>NUCLEOTIDE SEQUENCE</scope>
</reference>
<gene>
    <name evidence="2" type="ORF">GALL_253710</name>
</gene>
<organism evidence="2">
    <name type="scientific">mine drainage metagenome</name>
    <dbReference type="NCBI Taxonomy" id="410659"/>
    <lineage>
        <taxon>unclassified sequences</taxon>
        <taxon>metagenomes</taxon>
        <taxon>ecological metagenomes</taxon>
    </lineage>
</organism>
<evidence type="ECO:0000313" key="2">
    <source>
        <dbReference type="EMBL" id="OIQ92699.1"/>
    </source>
</evidence>
<dbReference type="EMBL" id="MLJW01000225">
    <property type="protein sequence ID" value="OIQ92699.1"/>
    <property type="molecule type" value="Genomic_DNA"/>
</dbReference>
<evidence type="ECO:0000256" key="1">
    <source>
        <dbReference type="SAM" id="MobiDB-lite"/>
    </source>
</evidence>
<accession>A0A1J5RT91</accession>
<feature type="region of interest" description="Disordered" evidence="1">
    <location>
        <begin position="218"/>
        <end position="246"/>
    </location>
</feature>
<comment type="caution">
    <text evidence="2">The sequence shown here is derived from an EMBL/GenBank/DDBJ whole genome shotgun (WGS) entry which is preliminary data.</text>
</comment>
<sequence>MRGPAASRSCCPYVLGGAKAGSRRDAVRFTVMSGEPCGVKPGRLRCHARALTTVTVCGSSIGVVCPAIGNVATVNASLAEAWHGRHGRADLQLGVERTTRAVEGAPCDLRGALSGPTWYGTASPHATGRGVCDVQVDRKLDDHGVVRAACVDHHVTNARGVQMPMHEPLTCGDARRRRSRAQSWMIPPLLVCDGPGLMVRAIAVSAAGTVRRRGFRVGSRTTSVSGTSKDGDLGHRRVPASGRVTTPAGSSFGWGWTQSRSFEPGLSTLRSGVSQTAGSP</sequence>
<proteinExistence type="predicted"/>
<protein>
    <submittedName>
        <fullName evidence="2">Uncharacterized protein</fullName>
    </submittedName>
</protein>